<reference evidence="15" key="1">
    <citation type="submission" date="2023-10" db="EMBL/GenBank/DDBJ databases">
        <title>Genome assembly of Pristionchus species.</title>
        <authorList>
            <person name="Yoshida K."/>
            <person name="Sommer R.J."/>
        </authorList>
    </citation>
    <scope>NUCLEOTIDE SEQUENCE</scope>
    <source>
        <strain evidence="15">RS0144</strain>
    </source>
</reference>
<comment type="function">
    <text evidence="12">Dol-P-Glc:Glc(2)Man(9)GlcNAc(2)-PP-Dol alpha-1,2-glucosyltransferase that operates in the biosynthetic pathway of dolichol-linked oligosaccharides, the glycan precursors employed in protein asparagine (N)-glycosylation. The assembly of dolichol-linked oligosaccharides begins on the cytosolic side of the endoplasmic reticulum membrane and finishes in its lumen. The sequential addition of sugars to dolichol pyrophosphate produces dolichol-linked oligosaccharides containing fourteen sugars, including two GlcNAcs, nine mannoses and three glucoses. Once assembled, the oligosaccharide is transferred from the lipid to nascent proteins by oligosaccharyltransferases. In the lumen of the endoplasmic reticulum, adds the third and last glucose residue from dolichyl phosphate glucose (Dol-P-Glc) onto the lipid-linked oligosaccharide intermediate Glc(2)Man(9)GlcNAc(2)-PP-Dol to produce Glc(3)Man(9)GlcNAc(2)-PP-Dol.</text>
</comment>
<dbReference type="Pfam" id="PF04922">
    <property type="entry name" value="DIE2_ALG10"/>
    <property type="match status" value="2"/>
</dbReference>
<keyword evidence="11 14" id="KW-0472">Membrane</keyword>
<feature type="transmembrane region" description="Helical" evidence="14">
    <location>
        <begin position="252"/>
        <end position="272"/>
    </location>
</feature>
<feature type="transmembrane region" description="Helical" evidence="14">
    <location>
        <begin position="357"/>
        <end position="381"/>
    </location>
</feature>
<dbReference type="Proteomes" id="UP001432027">
    <property type="component" value="Unassembled WGS sequence"/>
</dbReference>
<comment type="catalytic activity">
    <reaction evidence="13">
        <text>an alpha-D-Glc-(1-&gt;3)-alpha-D-Glc-(1-&gt;3)-alpha-D-Man-(1-&gt;2)-alpha-D-Man-(1-&gt;2)-alpha-D-Man-(1-&gt;3)-[alpha-D-Man-(1-&gt;2)-alpha-D-Man-(1-&gt;3)-[alpha-D-Man-(1-&gt;2)-alpha-D-Man-(1-&gt;6)]-alpha-D-Man-(1-&gt;6)]-beta-D-Man-(1-&gt;4)-beta-D-GlcNAc-(1-&gt;4)-alpha-D-GlcNAc-diphospho-di-trans,poly-cis-dolichol + a di-trans,poly-cis-dolichyl beta-D-glucosyl phosphate = a alpha-D-Glc-(1-&gt;2)-alpha-D-Glc-(1-&gt;3)-alpha-D-Glc-(1-&gt;3)-alpha-D-Man-(1-&gt;2)-alpha-D-Man-(1-&gt;2)-alpha-D-Man-(1-&gt;3)-[alpha-D-Man-(1-&gt;2)-alpha-D-Man-(1-&gt;3)-[alpha-D-Man-(1-&gt;2)-alpha-D-Man-(1-&gt;6)]-alpha-D-Man-(1-&gt;6)]-beta-D-Man-(1-&gt;4)-beta-D-GlcNAc-(1-&gt;4)-alpha-D-GlcNAc-diphospho-di-trans,poly-cis-dolichol + a di-trans,poly-cis-dolichyl phosphate + H(+)</text>
        <dbReference type="Rhea" id="RHEA:29543"/>
        <dbReference type="Rhea" id="RHEA-COMP:19498"/>
        <dbReference type="Rhea" id="RHEA-COMP:19502"/>
        <dbReference type="Rhea" id="RHEA-COMP:19512"/>
        <dbReference type="Rhea" id="RHEA-COMP:19522"/>
        <dbReference type="ChEBI" id="CHEBI:15378"/>
        <dbReference type="ChEBI" id="CHEBI:57525"/>
        <dbReference type="ChEBI" id="CHEBI:57683"/>
        <dbReference type="ChEBI" id="CHEBI:132522"/>
        <dbReference type="ChEBI" id="CHEBI:132523"/>
        <dbReference type="EC" id="2.4.1.256"/>
    </reaction>
    <physiologicalReaction direction="left-to-right" evidence="13">
        <dbReference type="Rhea" id="RHEA:29544"/>
    </physiologicalReaction>
</comment>
<dbReference type="InterPro" id="IPR016900">
    <property type="entry name" value="Alg10"/>
</dbReference>
<feature type="transmembrane region" description="Helical" evidence="14">
    <location>
        <begin position="292"/>
        <end position="311"/>
    </location>
</feature>
<feature type="transmembrane region" description="Helical" evidence="14">
    <location>
        <begin position="218"/>
        <end position="240"/>
    </location>
</feature>
<dbReference type="AlphaFoldDB" id="A0AAV5T7H3"/>
<sequence>GPLSIIIGVVHASLVSIVYKIVPDPYMDEIFHIGQTRRYCRGNYTWDPMITTPPGLYVLAVPLFCGRDRYLNSLFYPLLFLAACRFRSRFTRTSIGLSSLSAICLPVLLHSSVLFYTDPLSLLLTLLAFSLPPIPSSVFFLLSLTVRQTNIAWAFLYAASLLISSTRPSSIIRSSLASIPSLVPFIMIGLSFITFVYLNGGSIVLGDDSAHQPVLHLSQLLFFFLFSCLHIWPHIISLIPSIVSHALRPSNLPLLLMIIMALYSFYHTHPYLLADNRHVPFYLHRRIFSSTFLRLFLSVPVMLSISSLSLLSSSTPRFIRLLFLLSTAIILIPAHLLEFRYFITPFVILRLSLPTSSLFSSVLEFASNVIVFSFVFLLFLFKPYEWSHEPGVLQRFMW</sequence>
<protein>
    <recommendedName>
        <fullName evidence="5">Dol-P-Glc:Glc(2)Man(9)GlcNAc(2)-PP-Dol alpha-1,2-glucosyltransferase</fullName>
        <ecNumber evidence="4">2.4.1.256</ecNumber>
    </recommendedName>
</protein>
<dbReference type="EMBL" id="BTSX01000003">
    <property type="protein sequence ID" value="GMS87636.1"/>
    <property type="molecule type" value="Genomic_DNA"/>
</dbReference>
<keyword evidence="16" id="KW-1185">Reference proteome</keyword>
<comment type="caution">
    <text evidence="15">The sequence shown here is derived from an EMBL/GenBank/DDBJ whole genome shotgun (WGS) entry which is preliminary data.</text>
</comment>
<comment type="pathway">
    <text evidence="2">Protein modification; protein glycosylation.</text>
</comment>
<keyword evidence="8 14" id="KW-0812">Transmembrane</keyword>
<proteinExistence type="inferred from homology"/>
<evidence type="ECO:0000256" key="9">
    <source>
        <dbReference type="ARBA" id="ARBA00022824"/>
    </source>
</evidence>
<dbReference type="GO" id="GO:0106073">
    <property type="term" value="F:dolichyl pyrophosphate Glc2Man9GlcNAc2 alpha-1,2-glucosyltransferase activity"/>
    <property type="evidence" value="ECO:0007669"/>
    <property type="project" value="UniProtKB-EC"/>
</dbReference>
<evidence type="ECO:0000256" key="10">
    <source>
        <dbReference type="ARBA" id="ARBA00022989"/>
    </source>
</evidence>
<evidence type="ECO:0000313" key="15">
    <source>
        <dbReference type="EMBL" id="GMS87636.1"/>
    </source>
</evidence>
<keyword evidence="10 14" id="KW-1133">Transmembrane helix</keyword>
<evidence type="ECO:0000256" key="7">
    <source>
        <dbReference type="ARBA" id="ARBA00022679"/>
    </source>
</evidence>
<evidence type="ECO:0000256" key="6">
    <source>
        <dbReference type="ARBA" id="ARBA00022676"/>
    </source>
</evidence>
<evidence type="ECO:0000256" key="13">
    <source>
        <dbReference type="ARBA" id="ARBA00048064"/>
    </source>
</evidence>
<keyword evidence="7" id="KW-0808">Transferase</keyword>
<feature type="transmembrane region" description="Helical" evidence="14">
    <location>
        <begin position="175"/>
        <end position="198"/>
    </location>
</feature>
<comment type="subcellular location">
    <subcellularLocation>
        <location evidence="1">Endoplasmic reticulum membrane</location>
        <topology evidence="1">Multi-pass membrane protein</topology>
    </subcellularLocation>
</comment>
<dbReference type="PIRSF" id="PIRSF028810">
    <property type="entry name" value="Alpha1_2_glucosyltferase_Alg10"/>
    <property type="match status" value="1"/>
</dbReference>
<accession>A0AAV5T7H3</accession>
<comment type="similarity">
    <text evidence="3">Belongs to the ALG10 glucosyltransferase family.</text>
</comment>
<evidence type="ECO:0000256" key="8">
    <source>
        <dbReference type="ARBA" id="ARBA00022692"/>
    </source>
</evidence>
<evidence type="ECO:0000256" key="2">
    <source>
        <dbReference type="ARBA" id="ARBA00004922"/>
    </source>
</evidence>
<evidence type="ECO:0000256" key="5">
    <source>
        <dbReference type="ARBA" id="ARBA00018512"/>
    </source>
</evidence>
<evidence type="ECO:0000256" key="4">
    <source>
        <dbReference type="ARBA" id="ARBA00011967"/>
    </source>
</evidence>
<keyword evidence="6" id="KW-0328">Glycosyltransferase</keyword>
<evidence type="ECO:0000313" key="16">
    <source>
        <dbReference type="Proteomes" id="UP001432027"/>
    </source>
</evidence>
<dbReference type="PANTHER" id="PTHR12989">
    <property type="entry name" value="ALPHA-1,2-GLUCOSYLTRANSFERASE ALG10"/>
    <property type="match status" value="1"/>
</dbReference>
<evidence type="ECO:0000256" key="12">
    <source>
        <dbReference type="ARBA" id="ARBA00044727"/>
    </source>
</evidence>
<evidence type="ECO:0000256" key="14">
    <source>
        <dbReference type="SAM" id="Phobius"/>
    </source>
</evidence>
<feature type="non-terminal residue" evidence="15">
    <location>
        <position position="1"/>
    </location>
</feature>
<organism evidence="15 16">
    <name type="scientific">Pristionchus entomophagus</name>
    <dbReference type="NCBI Taxonomy" id="358040"/>
    <lineage>
        <taxon>Eukaryota</taxon>
        <taxon>Metazoa</taxon>
        <taxon>Ecdysozoa</taxon>
        <taxon>Nematoda</taxon>
        <taxon>Chromadorea</taxon>
        <taxon>Rhabditida</taxon>
        <taxon>Rhabditina</taxon>
        <taxon>Diplogasteromorpha</taxon>
        <taxon>Diplogasteroidea</taxon>
        <taxon>Neodiplogasteridae</taxon>
        <taxon>Pristionchus</taxon>
    </lineage>
</organism>
<dbReference type="GO" id="GO:0005789">
    <property type="term" value="C:endoplasmic reticulum membrane"/>
    <property type="evidence" value="ECO:0007669"/>
    <property type="project" value="UniProtKB-SubCell"/>
</dbReference>
<name>A0AAV5T7H3_9BILA</name>
<feature type="transmembrane region" description="Helical" evidence="14">
    <location>
        <begin position="318"/>
        <end position="337"/>
    </location>
</feature>
<evidence type="ECO:0000256" key="11">
    <source>
        <dbReference type="ARBA" id="ARBA00023136"/>
    </source>
</evidence>
<dbReference type="PANTHER" id="PTHR12989:SF10">
    <property type="entry name" value="DOL-P-GLC:GLC(2)MAN(9)GLCNAC(2)-PP-DOL ALPHA-1,2-GLUCOSYLTRANSFERASE-RELATED"/>
    <property type="match status" value="1"/>
</dbReference>
<evidence type="ECO:0000256" key="1">
    <source>
        <dbReference type="ARBA" id="ARBA00004477"/>
    </source>
</evidence>
<dbReference type="EC" id="2.4.1.256" evidence="4"/>
<keyword evidence="9" id="KW-0256">Endoplasmic reticulum</keyword>
<evidence type="ECO:0000256" key="3">
    <source>
        <dbReference type="ARBA" id="ARBA00010600"/>
    </source>
</evidence>
<gene>
    <name evidence="15" type="ORF">PENTCL1PPCAC_9811</name>
</gene>
<feature type="transmembrane region" description="Helical" evidence="14">
    <location>
        <begin position="95"/>
        <end position="117"/>
    </location>
</feature>
<dbReference type="GO" id="GO:0006488">
    <property type="term" value="P:dolichol-linked oligosaccharide biosynthetic process"/>
    <property type="evidence" value="ECO:0007669"/>
    <property type="project" value="InterPro"/>
</dbReference>